<evidence type="ECO:0000313" key="1">
    <source>
        <dbReference type="EMBL" id="NYB75381.1"/>
    </source>
</evidence>
<dbReference type="Proteomes" id="UP000611629">
    <property type="component" value="Unassembled WGS sequence"/>
</dbReference>
<dbReference type="EMBL" id="JACBNQ010000020">
    <property type="protein sequence ID" value="NYB75381.1"/>
    <property type="molecule type" value="Genomic_DNA"/>
</dbReference>
<dbReference type="AlphaFoldDB" id="A0A974GXN6"/>
<reference evidence="1" key="1">
    <citation type="submission" date="2020-07" db="EMBL/GenBank/DDBJ databases">
        <title>Genomic analysis of a strain of Sedimentibacter Hydroxybenzoicus DSM7310.</title>
        <authorList>
            <person name="Ma S."/>
        </authorList>
    </citation>
    <scope>NUCLEOTIDE SEQUENCE</scope>
    <source>
        <strain evidence="1">DSM 7310</strain>
    </source>
</reference>
<dbReference type="InterPro" id="IPR029058">
    <property type="entry name" value="AB_hydrolase_fold"/>
</dbReference>
<evidence type="ECO:0008006" key="3">
    <source>
        <dbReference type="Google" id="ProtNLM"/>
    </source>
</evidence>
<name>A0A974GXN6_SEDHY</name>
<comment type="caution">
    <text evidence="1">The sequence shown here is derived from an EMBL/GenBank/DDBJ whole genome shotgun (WGS) entry which is preliminary data.</text>
</comment>
<dbReference type="RefSeq" id="WP_179239084.1">
    <property type="nucleotide sequence ID" value="NZ_JACBNQ010000020.1"/>
</dbReference>
<evidence type="ECO:0000313" key="2">
    <source>
        <dbReference type="Proteomes" id="UP000611629"/>
    </source>
</evidence>
<dbReference type="Gene3D" id="3.40.50.1820">
    <property type="entry name" value="alpha/beta hydrolase"/>
    <property type="match status" value="1"/>
</dbReference>
<gene>
    <name evidence="1" type="ORF">HZF24_14630</name>
</gene>
<proteinExistence type="predicted"/>
<sequence>MTDYLKSNFIVEEKIRIQEIPAIIFRPIEVKGPIPTVVFYHGWSSNKEFQRLRGFILSSVGYQVVIPDAIYHGERNRLNDYGWDMAKQYFWDVIFRNLEEFNFVTTNMMEESINWLGRYL</sequence>
<dbReference type="SUPFAM" id="SSF53474">
    <property type="entry name" value="alpha/beta-Hydrolases"/>
    <property type="match status" value="1"/>
</dbReference>
<organism evidence="1 2">
    <name type="scientific">Sedimentibacter hydroxybenzoicus DSM 7310</name>
    <dbReference type="NCBI Taxonomy" id="1123245"/>
    <lineage>
        <taxon>Bacteria</taxon>
        <taxon>Bacillati</taxon>
        <taxon>Bacillota</taxon>
        <taxon>Tissierellia</taxon>
        <taxon>Sedimentibacter</taxon>
    </lineage>
</organism>
<keyword evidence="2" id="KW-1185">Reference proteome</keyword>
<accession>A0A974GXN6</accession>
<protein>
    <recommendedName>
        <fullName evidence="3">Esterase</fullName>
    </recommendedName>
</protein>